<evidence type="ECO:0000313" key="1">
    <source>
        <dbReference type="EMBL" id="PIR44099.1"/>
    </source>
</evidence>
<name>A0A2H0RC46_9BACT</name>
<gene>
    <name evidence="1" type="ORF">COV23_01685</name>
</gene>
<organism evidence="1 2">
    <name type="scientific">Candidatus Wolfebacteria bacterium CG10_big_fil_rev_8_21_14_0_10_31_9</name>
    <dbReference type="NCBI Taxonomy" id="1975070"/>
    <lineage>
        <taxon>Bacteria</taxon>
        <taxon>Candidatus Wolfeibacteriota</taxon>
    </lineage>
</organism>
<comment type="caution">
    <text evidence="1">The sequence shown here is derived from an EMBL/GenBank/DDBJ whole genome shotgun (WGS) entry which is preliminary data.</text>
</comment>
<sequence length="90" mass="10462">MFYSLLINYLNLRDVFRSIKIRKELAKQIAVMVNKIKPDILVDLLQSISFIIMTASDLTGISMISIISEALKKEGTKKRPWNCAKYKRHF</sequence>
<proteinExistence type="predicted"/>
<dbReference type="Proteomes" id="UP000231602">
    <property type="component" value="Unassembled WGS sequence"/>
</dbReference>
<dbReference type="EMBL" id="PCXV01000027">
    <property type="protein sequence ID" value="PIR44099.1"/>
    <property type="molecule type" value="Genomic_DNA"/>
</dbReference>
<accession>A0A2H0RC46</accession>
<protein>
    <submittedName>
        <fullName evidence="1">Uncharacterized protein</fullName>
    </submittedName>
</protein>
<dbReference type="AlphaFoldDB" id="A0A2H0RC46"/>
<reference evidence="1 2" key="1">
    <citation type="submission" date="2017-09" db="EMBL/GenBank/DDBJ databases">
        <title>Depth-based differentiation of microbial function through sediment-hosted aquifers and enrichment of novel symbionts in the deep terrestrial subsurface.</title>
        <authorList>
            <person name="Probst A.J."/>
            <person name="Ladd B."/>
            <person name="Jarett J.K."/>
            <person name="Geller-Mcgrath D.E."/>
            <person name="Sieber C.M."/>
            <person name="Emerson J.B."/>
            <person name="Anantharaman K."/>
            <person name="Thomas B.C."/>
            <person name="Malmstrom R."/>
            <person name="Stieglmeier M."/>
            <person name="Klingl A."/>
            <person name="Woyke T."/>
            <person name="Ryan C.M."/>
            <person name="Banfield J.F."/>
        </authorList>
    </citation>
    <scope>NUCLEOTIDE SEQUENCE [LARGE SCALE GENOMIC DNA]</scope>
    <source>
        <strain evidence="1">CG10_big_fil_rev_8_21_14_0_10_31_9</strain>
    </source>
</reference>
<evidence type="ECO:0000313" key="2">
    <source>
        <dbReference type="Proteomes" id="UP000231602"/>
    </source>
</evidence>